<accession>A0A0L9TC09</accession>
<organism evidence="1 2">
    <name type="scientific">Phaseolus angularis</name>
    <name type="common">Azuki bean</name>
    <name type="synonym">Vigna angularis</name>
    <dbReference type="NCBI Taxonomy" id="3914"/>
    <lineage>
        <taxon>Eukaryota</taxon>
        <taxon>Viridiplantae</taxon>
        <taxon>Streptophyta</taxon>
        <taxon>Embryophyta</taxon>
        <taxon>Tracheophyta</taxon>
        <taxon>Spermatophyta</taxon>
        <taxon>Magnoliopsida</taxon>
        <taxon>eudicotyledons</taxon>
        <taxon>Gunneridae</taxon>
        <taxon>Pentapetalae</taxon>
        <taxon>rosids</taxon>
        <taxon>fabids</taxon>
        <taxon>Fabales</taxon>
        <taxon>Fabaceae</taxon>
        <taxon>Papilionoideae</taxon>
        <taxon>50 kb inversion clade</taxon>
        <taxon>NPAAA clade</taxon>
        <taxon>indigoferoid/millettioid clade</taxon>
        <taxon>Phaseoleae</taxon>
        <taxon>Vigna</taxon>
    </lineage>
</organism>
<dbReference type="EMBL" id="KQ258416">
    <property type="protein sequence ID" value="KOM28155.1"/>
    <property type="molecule type" value="Genomic_DNA"/>
</dbReference>
<dbReference type="AlphaFoldDB" id="A0A0L9TC09"/>
<reference evidence="2" key="1">
    <citation type="journal article" date="2015" name="Proc. Natl. Acad. Sci. U.S.A.">
        <title>Genome sequencing of adzuki bean (Vigna angularis) provides insight into high starch and low fat accumulation and domestication.</title>
        <authorList>
            <person name="Yang K."/>
            <person name="Tian Z."/>
            <person name="Chen C."/>
            <person name="Luo L."/>
            <person name="Zhao B."/>
            <person name="Wang Z."/>
            <person name="Yu L."/>
            <person name="Li Y."/>
            <person name="Sun Y."/>
            <person name="Li W."/>
            <person name="Chen Y."/>
            <person name="Li Y."/>
            <person name="Zhang Y."/>
            <person name="Ai D."/>
            <person name="Zhao J."/>
            <person name="Shang C."/>
            <person name="Ma Y."/>
            <person name="Wu B."/>
            <person name="Wang M."/>
            <person name="Gao L."/>
            <person name="Sun D."/>
            <person name="Zhang P."/>
            <person name="Guo F."/>
            <person name="Wang W."/>
            <person name="Li Y."/>
            <person name="Wang J."/>
            <person name="Varshney R.K."/>
            <person name="Wang J."/>
            <person name="Ling H.Q."/>
            <person name="Wan P."/>
        </authorList>
    </citation>
    <scope>NUCLEOTIDE SEQUENCE</scope>
    <source>
        <strain evidence="2">cv. Jingnong 6</strain>
    </source>
</reference>
<name>A0A0L9TC09_PHAAN</name>
<proteinExistence type="predicted"/>
<gene>
    <name evidence="1" type="ORF">LR48_Vigan503s003000</name>
</gene>
<sequence length="142" mass="16478">MLRVAGIPYGVYRKKNVVLDFEGDLKGISELERNLKARGVRKEERQEKTWIEFAIEFKIRIWELGFQKGVFIQRLAILEILAKEKKFSNKFQVHQKPILKFLSTGMGLGRPWARPSAPRLRAARARAPPSALRRPLALLQHF</sequence>
<dbReference type="Proteomes" id="UP000053144">
    <property type="component" value="Unassembled WGS sequence"/>
</dbReference>
<evidence type="ECO:0000313" key="1">
    <source>
        <dbReference type="EMBL" id="KOM28155.1"/>
    </source>
</evidence>
<dbReference type="Gramene" id="KOM28155">
    <property type="protein sequence ID" value="KOM28155"/>
    <property type="gene ID" value="LR48_Vigan503s003000"/>
</dbReference>
<evidence type="ECO:0000313" key="2">
    <source>
        <dbReference type="Proteomes" id="UP000053144"/>
    </source>
</evidence>
<protein>
    <submittedName>
        <fullName evidence="1">Uncharacterized protein</fullName>
    </submittedName>
</protein>